<sequence>MITRTARAAWTVLLLAASQAATAQSLYTGSVERDGSRLVLRSCDLIAHRFVLLDAPGHENTLSRELPERLGSGRDQVVVSVVAQYSEADGRSVLSVTRVTDVARGAPCRLLDALDARFQEAEAAAQPPAKAR</sequence>
<dbReference type="AlphaFoldDB" id="A0A4R2MRK4"/>
<name>A0A4R2MRK4_RUBGE</name>
<accession>A0A4R2MRK4</accession>
<evidence type="ECO:0000256" key="1">
    <source>
        <dbReference type="SAM" id="SignalP"/>
    </source>
</evidence>
<dbReference type="GeneID" id="99686345"/>
<feature type="signal peptide" evidence="1">
    <location>
        <begin position="1"/>
        <end position="23"/>
    </location>
</feature>
<evidence type="ECO:0000313" key="2">
    <source>
        <dbReference type="EMBL" id="TCP02043.1"/>
    </source>
</evidence>
<evidence type="ECO:0000313" key="3">
    <source>
        <dbReference type="Proteomes" id="UP000295106"/>
    </source>
</evidence>
<gene>
    <name evidence="2" type="ORF">EV684_10748</name>
</gene>
<protein>
    <submittedName>
        <fullName evidence="2">Uncharacterized protein</fullName>
    </submittedName>
</protein>
<keyword evidence="1" id="KW-0732">Signal</keyword>
<proteinExistence type="predicted"/>
<comment type="caution">
    <text evidence="2">The sequence shown here is derived from an EMBL/GenBank/DDBJ whole genome shotgun (WGS) entry which is preliminary data.</text>
</comment>
<dbReference type="RefSeq" id="WP_132647496.1">
    <property type="nucleotide sequence ID" value="NZ_CP181386.1"/>
</dbReference>
<reference evidence="2 3" key="1">
    <citation type="submission" date="2019-03" db="EMBL/GenBank/DDBJ databases">
        <title>Genomic Encyclopedia of Type Strains, Phase IV (KMG-IV): sequencing the most valuable type-strain genomes for metagenomic binning, comparative biology and taxonomic classification.</title>
        <authorList>
            <person name="Goeker M."/>
        </authorList>
    </citation>
    <scope>NUCLEOTIDE SEQUENCE [LARGE SCALE GENOMIC DNA]</scope>
    <source>
        <strain evidence="2 3">DSM 1709</strain>
    </source>
</reference>
<dbReference type="EMBL" id="SLXD01000007">
    <property type="protein sequence ID" value="TCP02043.1"/>
    <property type="molecule type" value="Genomic_DNA"/>
</dbReference>
<organism evidence="2 3">
    <name type="scientific">Rubrivivax gelatinosus</name>
    <name type="common">Rhodocyclus gelatinosus</name>
    <name type="synonym">Rhodopseudomonas gelatinosa</name>
    <dbReference type="NCBI Taxonomy" id="28068"/>
    <lineage>
        <taxon>Bacteria</taxon>
        <taxon>Pseudomonadati</taxon>
        <taxon>Pseudomonadota</taxon>
        <taxon>Betaproteobacteria</taxon>
        <taxon>Burkholderiales</taxon>
        <taxon>Sphaerotilaceae</taxon>
        <taxon>Rubrivivax</taxon>
    </lineage>
</organism>
<feature type="chain" id="PRO_5020698817" evidence="1">
    <location>
        <begin position="24"/>
        <end position="132"/>
    </location>
</feature>
<dbReference type="OrthoDB" id="6691870at2"/>
<dbReference type="Proteomes" id="UP000295106">
    <property type="component" value="Unassembled WGS sequence"/>
</dbReference>